<accession>A0AAD4E789</accession>
<proteinExistence type="predicted"/>
<reference evidence="1" key="1">
    <citation type="journal article" date="2020" name="New Phytol.">
        <title>Comparative genomics reveals dynamic genome evolution in host specialist ectomycorrhizal fungi.</title>
        <authorList>
            <person name="Lofgren L.A."/>
            <person name="Nguyen N.H."/>
            <person name="Vilgalys R."/>
            <person name="Ruytinx J."/>
            <person name="Liao H.L."/>
            <person name="Branco S."/>
            <person name="Kuo A."/>
            <person name="LaButti K."/>
            <person name="Lipzen A."/>
            <person name="Andreopoulos W."/>
            <person name="Pangilinan J."/>
            <person name="Riley R."/>
            <person name="Hundley H."/>
            <person name="Na H."/>
            <person name="Barry K."/>
            <person name="Grigoriev I.V."/>
            <person name="Stajich J.E."/>
            <person name="Kennedy P.G."/>
        </authorList>
    </citation>
    <scope>NUCLEOTIDE SEQUENCE</scope>
    <source>
        <strain evidence="1">FC203</strain>
    </source>
</reference>
<evidence type="ECO:0000313" key="1">
    <source>
        <dbReference type="EMBL" id="KAG1901030.1"/>
    </source>
</evidence>
<comment type="caution">
    <text evidence="1">The sequence shown here is derived from an EMBL/GenBank/DDBJ whole genome shotgun (WGS) entry which is preliminary data.</text>
</comment>
<dbReference type="EMBL" id="JABBWK010000024">
    <property type="protein sequence ID" value="KAG1901030.1"/>
    <property type="molecule type" value="Genomic_DNA"/>
</dbReference>
<dbReference type="Proteomes" id="UP001195769">
    <property type="component" value="Unassembled WGS sequence"/>
</dbReference>
<sequence>MEEEQLKHLKVIWALAGAVTFCGLDEQFEDELKVESFGGMVVNHKFLSILAAINNLTGDERVEFNDFLRSRI</sequence>
<keyword evidence="2" id="KW-1185">Reference proteome</keyword>
<dbReference type="GeneID" id="64661256"/>
<evidence type="ECO:0000313" key="2">
    <source>
        <dbReference type="Proteomes" id="UP001195769"/>
    </source>
</evidence>
<name>A0AAD4E789_9AGAM</name>
<protein>
    <submittedName>
        <fullName evidence="1">Uncharacterized protein</fullName>
    </submittedName>
</protein>
<dbReference type="RefSeq" id="XP_041226606.1">
    <property type="nucleotide sequence ID" value="XM_041366958.1"/>
</dbReference>
<organism evidence="1 2">
    <name type="scientific">Suillus fuscotomentosus</name>
    <dbReference type="NCBI Taxonomy" id="1912939"/>
    <lineage>
        <taxon>Eukaryota</taxon>
        <taxon>Fungi</taxon>
        <taxon>Dikarya</taxon>
        <taxon>Basidiomycota</taxon>
        <taxon>Agaricomycotina</taxon>
        <taxon>Agaricomycetes</taxon>
        <taxon>Agaricomycetidae</taxon>
        <taxon>Boletales</taxon>
        <taxon>Suillineae</taxon>
        <taxon>Suillaceae</taxon>
        <taxon>Suillus</taxon>
    </lineage>
</organism>
<gene>
    <name evidence="1" type="ORF">F5891DRAFT_1188145</name>
</gene>
<dbReference type="AlphaFoldDB" id="A0AAD4E789"/>